<organism evidence="2 3">
    <name type="scientific">Winogradskya consettensis</name>
    <dbReference type="NCBI Taxonomy" id="113560"/>
    <lineage>
        <taxon>Bacteria</taxon>
        <taxon>Bacillati</taxon>
        <taxon>Actinomycetota</taxon>
        <taxon>Actinomycetes</taxon>
        <taxon>Micromonosporales</taxon>
        <taxon>Micromonosporaceae</taxon>
        <taxon>Winogradskya</taxon>
    </lineage>
</organism>
<feature type="chain" id="PRO_5038691355" evidence="1">
    <location>
        <begin position="19"/>
        <end position="391"/>
    </location>
</feature>
<reference evidence="2" key="1">
    <citation type="submission" date="2021-03" db="EMBL/GenBank/DDBJ databases">
        <title>Whole genome shotgun sequence of Actinoplanes consettensis NBRC 14913.</title>
        <authorList>
            <person name="Komaki H."/>
            <person name="Tamura T."/>
        </authorList>
    </citation>
    <scope>NUCLEOTIDE SEQUENCE</scope>
    <source>
        <strain evidence="2">NBRC 14913</strain>
    </source>
</reference>
<proteinExistence type="predicted"/>
<sequence>MTLAGRPALRRFVAALLAAGLAGCSTDSPSPPAPSAAARTWRAVELPAPPGTPGRTVLRDVTFCPGHWFAVGAVATSVDATRPAAWSSTDGRSWHPLAIEAKTYYGEQNILSSVACRNGRMAAVGAKVGGAHGNPRTSSWYETAAGTLREVTAPFELYGGPQAVNVSRLDAGPAGWLITGNRMSGAAAWTSADATRFDIHERAPGLASTAAGESWAFDGVPSGAGWLVVGGYLPTGRIDRDAAGWTSPDGRSWTAIPAAEPTPDYEELQRVAVADVPVAVGVRGGRFVAWRLQGQTWVPAGAFGAVAPAGRGGVRSVAYADGVLTAVTSDGIAYSLWSSPDGGRAWSPVAMPAQVAAGADSAVAVAVGPGGVLLIADDAQKALIYLDETDR</sequence>
<dbReference type="EMBL" id="BOQP01000022">
    <property type="protein sequence ID" value="GIM74986.1"/>
    <property type="molecule type" value="Genomic_DNA"/>
</dbReference>
<dbReference type="RefSeq" id="WP_212999032.1">
    <property type="nucleotide sequence ID" value="NZ_BAAATW010000014.1"/>
</dbReference>
<keyword evidence="3" id="KW-1185">Reference proteome</keyword>
<dbReference type="Proteomes" id="UP000680865">
    <property type="component" value="Unassembled WGS sequence"/>
</dbReference>
<evidence type="ECO:0000256" key="1">
    <source>
        <dbReference type="SAM" id="SignalP"/>
    </source>
</evidence>
<protein>
    <submittedName>
        <fullName evidence="2">Uncharacterized protein</fullName>
    </submittedName>
</protein>
<dbReference type="AlphaFoldDB" id="A0A919SMQ0"/>
<keyword evidence="1" id="KW-0732">Signal</keyword>
<evidence type="ECO:0000313" key="3">
    <source>
        <dbReference type="Proteomes" id="UP000680865"/>
    </source>
</evidence>
<evidence type="ECO:0000313" key="2">
    <source>
        <dbReference type="EMBL" id="GIM74986.1"/>
    </source>
</evidence>
<gene>
    <name evidence="2" type="ORF">Aco04nite_43060</name>
</gene>
<comment type="caution">
    <text evidence="2">The sequence shown here is derived from an EMBL/GenBank/DDBJ whole genome shotgun (WGS) entry which is preliminary data.</text>
</comment>
<accession>A0A919SMQ0</accession>
<feature type="signal peptide" evidence="1">
    <location>
        <begin position="1"/>
        <end position="18"/>
    </location>
</feature>
<name>A0A919SMQ0_9ACTN</name>
<dbReference type="PROSITE" id="PS51257">
    <property type="entry name" value="PROKAR_LIPOPROTEIN"/>
    <property type="match status" value="1"/>
</dbReference>
<dbReference type="InterPro" id="IPR036278">
    <property type="entry name" value="Sialidase_sf"/>
</dbReference>
<dbReference type="SUPFAM" id="SSF50939">
    <property type="entry name" value="Sialidases"/>
    <property type="match status" value="1"/>
</dbReference>